<dbReference type="GO" id="GO:0045004">
    <property type="term" value="P:DNA replication proofreading"/>
    <property type="evidence" value="ECO:0007669"/>
    <property type="project" value="TreeGrafter"/>
</dbReference>
<proteinExistence type="predicted"/>
<dbReference type="InterPro" id="IPR036397">
    <property type="entry name" value="RNaseH_sf"/>
</dbReference>
<evidence type="ECO:0000256" key="1">
    <source>
        <dbReference type="ARBA" id="ARBA00025483"/>
    </source>
</evidence>
<evidence type="ECO:0000256" key="2">
    <source>
        <dbReference type="ARBA" id="ARBA00026073"/>
    </source>
</evidence>
<comment type="caution">
    <text evidence="4">The sequence shown here is derived from an EMBL/GenBank/DDBJ whole genome shotgun (WGS) entry which is preliminary data.</text>
</comment>
<keyword evidence="4" id="KW-0269">Exonuclease</keyword>
<reference evidence="4 5" key="1">
    <citation type="submission" date="2020-08" db="EMBL/GenBank/DDBJ databases">
        <title>Bridging the membrane lipid divide: bacteria of the FCB group superphylum have the potential to synthesize archaeal ether lipids.</title>
        <authorList>
            <person name="Villanueva L."/>
            <person name="Von Meijenfeldt F.A.B."/>
            <person name="Westbye A.B."/>
            <person name="Yadav S."/>
            <person name="Hopmans E.C."/>
            <person name="Dutilh B.E."/>
            <person name="Sinninghe Damste J.S."/>
        </authorList>
    </citation>
    <scope>NUCLEOTIDE SEQUENCE [LARGE SCALE GENOMIC DNA]</scope>
    <source>
        <strain evidence="4">NIOZ-UU30</strain>
    </source>
</reference>
<evidence type="ECO:0000259" key="3">
    <source>
        <dbReference type="SMART" id="SM00479"/>
    </source>
</evidence>
<dbReference type="SMART" id="SM00479">
    <property type="entry name" value="EXOIII"/>
    <property type="match status" value="1"/>
</dbReference>
<comment type="subunit">
    <text evidence="2">DNA polymerase III contains a core (composed of alpha, epsilon and theta chains) that associates with a tau subunit. This core dimerizes to form the POLIII' complex. PolIII' associates with the gamma complex (composed of gamma, delta, delta', psi and chi chains) and with the beta chain to form the complete DNA polymerase III complex.</text>
</comment>
<dbReference type="InterPro" id="IPR013520">
    <property type="entry name" value="Ribonucl_H"/>
</dbReference>
<comment type="function">
    <text evidence="1">DNA polymerase III is a complex, multichain enzyme responsible for most of the replicative synthesis in bacteria. The epsilon subunit contain the editing function and is a proofreading 3'-5' exonuclease.</text>
</comment>
<dbReference type="FunFam" id="3.30.420.10:FF:000045">
    <property type="entry name" value="3'-5' exonuclease DinG"/>
    <property type="match status" value="1"/>
</dbReference>
<gene>
    <name evidence="4" type="ORF">H8E23_17890</name>
</gene>
<protein>
    <submittedName>
        <fullName evidence="4">3'-5' exonuclease</fullName>
    </submittedName>
</protein>
<dbReference type="Pfam" id="PF00929">
    <property type="entry name" value="RNase_T"/>
    <property type="match status" value="1"/>
</dbReference>
<dbReference type="PANTHER" id="PTHR30231">
    <property type="entry name" value="DNA POLYMERASE III SUBUNIT EPSILON"/>
    <property type="match status" value="1"/>
</dbReference>
<dbReference type="Proteomes" id="UP000603434">
    <property type="component" value="Unassembled WGS sequence"/>
</dbReference>
<keyword evidence="4" id="KW-0540">Nuclease</keyword>
<evidence type="ECO:0000313" key="5">
    <source>
        <dbReference type="Proteomes" id="UP000603434"/>
    </source>
</evidence>
<dbReference type="GO" id="GO:0003676">
    <property type="term" value="F:nucleic acid binding"/>
    <property type="evidence" value="ECO:0007669"/>
    <property type="project" value="InterPro"/>
</dbReference>
<dbReference type="PANTHER" id="PTHR30231:SF41">
    <property type="entry name" value="DNA POLYMERASE III SUBUNIT EPSILON"/>
    <property type="match status" value="1"/>
</dbReference>
<sequence>MRPLGVATLSQLKYVVFDIETTGLSAKNDRIIQIAAVKIDGDKIPVSLKNKIKDTDPSVPTRKDTQIYNAFINPKRNIPSKITSLTGIKDSMVKNQPGEESILEEFFGFIGDRILVAHNGIRFDVRFIEEATKRVGMNIENFLCLDTLWLSKKLYPAERSHSLNAIIDRFQLKLSYGDEFLSQRHNALVDVMLTAEALRLFMAELKNQNKDKLLLV</sequence>
<keyword evidence="4" id="KW-0378">Hydrolase</keyword>
<dbReference type="AlphaFoldDB" id="A0A8J6NN38"/>
<dbReference type="GO" id="GO:0008408">
    <property type="term" value="F:3'-5' exonuclease activity"/>
    <property type="evidence" value="ECO:0007669"/>
    <property type="project" value="TreeGrafter"/>
</dbReference>
<dbReference type="GO" id="GO:0005829">
    <property type="term" value="C:cytosol"/>
    <property type="evidence" value="ECO:0007669"/>
    <property type="project" value="TreeGrafter"/>
</dbReference>
<organism evidence="4 5">
    <name type="scientific">Candidatus Desulfatibia profunda</name>
    <dbReference type="NCBI Taxonomy" id="2841695"/>
    <lineage>
        <taxon>Bacteria</taxon>
        <taxon>Pseudomonadati</taxon>
        <taxon>Thermodesulfobacteriota</taxon>
        <taxon>Desulfobacteria</taxon>
        <taxon>Desulfobacterales</taxon>
        <taxon>Desulfobacterales incertae sedis</taxon>
        <taxon>Candidatus Desulfatibia</taxon>
    </lineage>
</organism>
<dbReference type="InterPro" id="IPR012337">
    <property type="entry name" value="RNaseH-like_sf"/>
</dbReference>
<dbReference type="EMBL" id="JACNJH010000280">
    <property type="protein sequence ID" value="MBC8363257.1"/>
    <property type="molecule type" value="Genomic_DNA"/>
</dbReference>
<evidence type="ECO:0000313" key="4">
    <source>
        <dbReference type="EMBL" id="MBC8363257.1"/>
    </source>
</evidence>
<dbReference type="CDD" id="cd06127">
    <property type="entry name" value="DEDDh"/>
    <property type="match status" value="1"/>
</dbReference>
<name>A0A8J6NN38_9BACT</name>
<dbReference type="Gene3D" id="3.30.420.10">
    <property type="entry name" value="Ribonuclease H-like superfamily/Ribonuclease H"/>
    <property type="match status" value="1"/>
</dbReference>
<dbReference type="SUPFAM" id="SSF53098">
    <property type="entry name" value="Ribonuclease H-like"/>
    <property type="match status" value="1"/>
</dbReference>
<accession>A0A8J6NN38</accession>
<feature type="domain" description="Exonuclease" evidence="3">
    <location>
        <begin position="13"/>
        <end position="207"/>
    </location>
</feature>